<reference evidence="10" key="1">
    <citation type="journal article" date="2020" name="bioRxiv">
        <title>Chromosome-level reference genome of the European wasp spider Argiope bruennichi: a resource for studies on range expansion and evolutionary adaptation.</title>
        <authorList>
            <person name="Sheffer M.M."/>
            <person name="Hoppe A."/>
            <person name="Krehenwinkel H."/>
            <person name="Uhl G."/>
            <person name="Kuss A.W."/>
            <person name="Jensen L."/>
            <person name="Jensen C."/>
            <person name="Gillespie R.G."/>
            <person name="Hoff K.J."/>
            <person name="Prost S."/>
        </authorList>
    </citation>
    <scope>NUCLEOTIDE SEQUENCE</scope>
</reference>
<dbReference type="SUPFAM" id="SSF57535">
    <property type="entry name" value="Complement control module/SCR domain"/>
    <property type="match status" value="2"/>
</dbReference>
<evidence type="ECO:0000256" key="5">
    <source>
        <dbReference type="ARBA" id="ARBA00023180"/>
    </source>
</evidence>
<dbReference type="InterPro" id="IPR001254">
    <property type="entry name" value="Trypsin_dom"/>
</dbReference>
<dbReference type="EMBL" id="JABXBU010002227">
    <property type="protein sequence ID" value="KAF8774414.1"/>
    <property type="molecule type" value="Genomic_DNA"/>
</dbReference>
<dbReference type="InterPro" id="IPR000436">
    <property type="entry name" value="Sushi_SCR_CCP_dom"/>
</dbReference>
<dbReference type="CDD" id="cd00033">
    <property type="entry name" value="CCP"/>
    <property type="match status" value="2"/>
</dbReference>
<dbReference type="SMART" id="SM00020">
    <property type="entry name" value="Tryp_SPc"/>
    <property type="match status" value="1"/>
</dbReference>
<dbReference type="CDD" id="cd00190">
    <property type="entry name" value="Tryp_SPc"/>
    <property type="match status" value="1"/>
</dbReference>
<dbReference type="InterPro" id="IPR018114">
    <property type="entry name" value="TRYPSIN_HIS"/>
</dbReference>
<feature type="signal peptide" evidence="7">
    <location>
        <begin position="1"/>
        <end position="22"/>
    </location>
</feature>
<dbReference type="PROSITE" id="PS50240">
    <property type="entry name" value="TRYPSIN_DOM"/>
    <property type="match status" value="1"/>
</dbReference>
<keyword evidence="11" id="KW-1185">Reference proteome</keyword>
<organism evidence="10 11">
    <name type="scientific">Argiope bruennichi</name>
    <name type="common">Wasp spider</name>
    <name type="synonym">Aranea bruennichi</name>
    <dbReference type="NCBI Taxonomy" id="94029"/>
    <lineage>
        <taxon>Eukaryota</taxon>
        <taxon>Metazoa</taxon>
        <taxon>Ecdysozoa</taxon>
        <taxon>Arthropoda</taxon>
        <taxon>Chelicerata</taxon>
        <taxon>Arachnida</taxon>
        <taxon>Araneae</taxon>
        <taxon>Araneomorphae</taxon>
        <taxon>Entelegynae</taxon>
        <taxon>Araneoidea</taxon>
        <taxon>Araneidae</taxon>
        <taxon>Argiope</taxon>
    </lineage>
</organism>
<feature type="domain" description="Peptidase S1" evidence="8">
    <location>
        <begin position="247"/>
        <end position="498"/>
    </location>
</feature>
<dbReference type="GO" id="GO:0004252">
    <property type="term" value="F:serine-type endopeptidase activity"/>
    <property type="evidence" value="ECO:0007669"/>
    <property type="project" value="InterPro"/>
</dbReference>
<dbReference type="SMART" id="SM00032">
    <property type="entry name" value="CCP"/>
    <property type="match status" value="2"/>
</dbReference>
<dbReference type="InterPro" id="IPR035976">
    <property type="entry name" value="Sushi/SCR/CCP_sf"/>
</dbReference>
<dbReference type="PANTHER" id="PTHR46393">
    <property type="entry name" value="SUSHI DOMAIN-CONTAINING PROTEIN"/>
    <property type="match status" value="1"/>
</dbReference>
<dbReference type="Pfam" id="PF00089">
    <property type="entry name" value="Trypsin"/>
    <property type="match status" value="1"/>
</dbReference>
<dbReference type="FunFam" id="2.40.10.10:FF:000068">
    <property type="entry name" value="transmembrane protease serine 2"/>
    <property type="match status" value="1"/>
</dbReference>
<dbReference type="PRINTS" id="PR00722">
    <property type="entry name" value="CHYMOTRYPSIN"/>
</dbReference>
<dbReference type="PROSITE" id="PS50923">
    <property type="entry name" value="SUSHI"/>
    <property type="match status" value="2"/>
</dbReference>
<comment type="caution">
    <text evidence="6">Lacks conserved residue(s) required for the propagation of feature annotation.</text>
</comment>
<dbReference type="InterPro" id="IPR001314">
    <property type="entry name" value="Peptidase_S1A"/>
</dbReference>
<evidence type="ECO:0000256" key="4">
    <source>
        <dbReference type="ARBA" id="ARBA00023157"/>
    </source>
</evidence>
<dbReference type="GO" id="GO:0006508">
    <property type="term" value="P:proteolysis"/>
    <property type="evidence" value="ECO:0007669"/>
    <property type="project" value="InterPro"/>
</dbReference>
<comment type="caution">
    <text evidence="10">The sequence shown here is derived from an EMBL/GenBank/DDBJ whole genome shotgun (WGS) entry which is preliminary data.</text>
</comment>
<name>A0A8T0ELW9_ARGBR</name>
<keyword evidence="4 6" id="KW-1015">Disulfide bond</keyword>
<sequence>MLIAGIRFDLVLVSILVGNVYSSCLFYKTCPCGTTGKNYTSSCTARCMAGYQFENEPTTEEITLKCHQNSWTPRQEFPECKYPNLLPVKKEKAICPDPGTPKDGGRVDLKGNPIPTQHIFKEGDVILYFCNEKNTDFQPSTYLTCRSDTTWDGILPQCGPSHKIPQRASQVLCKHPGAIENGVNKYSAEVYMVGSEIKFECKEGYTIEGSDTLYCQDNGQWTSAPPICIPQEKIPDCGRVFQEVYAMTGKYTRSDWPWTVGISTVDVDDVEKMFCGGALLNSKTVLTAAHCVTSAQNIKLHFGHHQQVGPGAPVSEQVRNVSRRIIHPEYDDETHANDIALMKFDHHIYYDPRTQPICLPTPILNSSGKSVLPGTIAIATGYGLEFAANHPSVAKFKMLELLVQSEKKCGNICRDQGLVSCSPSTFCASSMKDILECIYGGSPLVVYHPEKSRYTLEGLVTRAQSARNQWNGRCKRAERYTTFTNVTTFMPFILENLN</sequence>
<keyword evidence="1 6" id="KW-0768">Sushi</keyword>
<dbReference type="Gene3D" id="2.40.10.10">
    <property type="entry name" value="Trypsin-like serine proteases"/>
    <property type="match status" value="1"/>
</dbReference>
<gene>
    <name evidence="10" type="ORF">HNY73_016967</name>
</gene>
<keyword evidence="2 7" id="KW-0732">Signal</keyword>
<evidence type="ECO:0000256" key="3">
    <source>
        <dbReference type="ARBA" id="ARBA00022737"/>
    </source>
</evidence>
<protein>
    <submittedName>
        <fullName evidence="10">Limulus clotting factor C like protein</fullName>
    </submittedName>
</protein>
<evidence type="ECO:0000256" key="1">
    <source>
        <dbReference type="ARBA" id="ARBA00022659"/>
    </source>
</evidence>
<feature type="domain" description="Sushi" evidence="9">
    <location>
        <begin position="93"/>
        <end position="160"/>
    </location>
</feature>
<evidence type="ECO:0000259" key="8">
    <source>
        <dbReference type="PROSITE" id="PS50240"/>
    </source>
</evidence>
<keyword evidence="5" id="KW-0325">Glycoprotein</keyword>
<evidence type="ECO:0000256" key="6">
    <source>
        <dbReference type="PROSITE-ProRule" id="PRU00302"/>
    </source>
</evidence>
<dbReference type="Pfam" id="PF00084">
    <property type="entry name" value="Sushi"/>
    <property type="match status" value="1"/>
</dbReference>
<dbReference type="Proteomes" id="UP000807504">
    <property type="component" value="Unassembled WGS sequence"/>
</dbReference>
<evidence type="ECO:0000259" key="9">
    <source>
        <dbReference type="PROSITE" id="PS50923"/>
    </source>
</evidence>
<dbReference type="Gene3D" id="2.10.70.10">
    <property type="entry name" value="Complement Module, domain 1"/>
    <property type="match status" value="2"/>
</dbReference>
<dbReference type="SUPFAM" id="SSF50494">
    <property type="entry name" value="Trypsin-like serine proteases"/>
    <property type="match status" value="1"/>
</dbReference>
<accession>A0A8T0ELW9</accession>
<dbReference type="InterPro" id="IPR009003">
    <property type="entry name" value="Peptidase_S1_PA"/>
</dbReference>
<feature type="domain" description="Sushi" evidence="9">
    <location>
        <begin position="171"/>
        <end position="230"/>
    </location>
</feature>
<evidence type="ECO:0000313" key="11">
    <source>
        <dbReference type="Proteomes" id="UP000807504"/>
    </source>
</evidence>
<evidence type="ECO:0000313" key="10">
    <source>
        <dbReference type="EMBL" id="KAF8774414.1"/>
    </source>
</evidence>
<keyword evidence="3" id="KW-0677">Repeat</keyword>
<dbReference type="InterPro" id="IPR043504">
    <property type="entry name" value="Peptidase_S1_PA_chymotrypsin"/>
</dbReference>
<reference evidence="10" key="2">
    <citation type="submission" date="2020-06" db="EMBL/GenBank/DDBJ databases">
        <authorList>
            <person name="Sheffer M."/>
        </authorList>
    </citation>
    <scope>NUCLEOTIDE SEQUENCE</scope>
</reference>
<feature type="chain" id="PRO_5035892498" evidence="7">
    <location>
        <begin position="23"/>
        <end position="498"/>
    </location>
</feature>
<dbReference type="PROSITE" id="PS00134">
    <property type="entry name" value="TRYPSIN_HIS"/>
    <property type="match status" value="1"/>
</dbReference>
<dbReference type="AlphaFoldDB" id="A0A8T0ELW9"/>
<evidence type="ECO:0000256" key="7">
    <source>
        <dbReference type="SAM" id="SignalP"/>
    </source>
</evidence>
<evidence type="ECO:0000256" key="2">
    <source>
        <dbReference type="ARBA" id="ARBA00022729"/>
    </source>
</evidence>
<dbReference type="PANTHER" id="PTHR46393:SF7">
    <property type="entry name" value="COMPLEMENT C2"/>
    <property type="match status" value="1"/>
</dbReference>
<feature type="disulfide bond" evidence="6">
    <location>
        <begin position="201"/>
        <end position="228"/>
    </location>
</feature>
<proteinExistence type="predicted"/>